<reference evidence="2" key="1">
    <citation type="submission" date="2024-05" db="EMBL/GenBank/DDBJ databases">
        <title>The Natural Products Discovery Center: Release of the First 8490 Sequenced Strains for Exploring Actinobacteria Biosynthetic Diversity.</title>
        <authorList>
            <person name="Kalkreuter E."/>
            <person name="Kautsar S.A."/>
            <person name="Yang D."/>
            <person name="Bader C.D."/>
            <person name="Teijaro C.N."/>
            <person name="Fluegel L."/>
            <person name="Davis C.M."/>
            <person name="Simpson J.R."/>
            <person name="Lauterbach L."/>
            <person name="Steele A.D."/>
            <person name="Gui C."/>
            <person name="Meng S."/>
            <person name="Li G."/>
            <person name="Viehrig K."/>
            <person name="Ye F."/>
            <person name="Su P."/>
            <person name="Kiefer A.F."/>
            <person name="Nichols A."/>
            <person name="Cepeda A.J."/>
            <person name="Yan W."/>
            <person name="Fan B."/>
            <person name="Jiang Y."/>
            <person name="Adhikari A."/>
            <person name="Zheng C.-J."/>
            <person name="Schuster L."/>
            <person name="Cowan T.M."/>
            <person name="Smanski M.J."/>
            <person name="Chevrette M.G."/>
            <person name="de Carvalho L.P.S."/>
            <person name="Shen B."/>
        </authorList>
    </citation>
    <scope>NUCLEOTIDE SEQUENCE</scope>
    <source>
        <strain evidence="2">NPDC080035</strain>
    </source>
</reference>
<name>A0AAU7GEE8_9MICO</name>
<dbReference type="EMBL" id="CP157390">
    <property type="protein sequence ID" value="XBM48523.1"/>
    <property type="molecule type" value="Genomic_DNA"/>
</dbReference>
<protein>
    <submittedName>
        <fullName evidence="2">Uncharacterized protein</fullName>
    </submittedName>
</protein>
<evidence type="ECO:0000313" key="2">
    <source>
        <dbReference type="EMBL" id="XBM48523.1"/>
    </source>
</evidence>
<gene>
    <name evidence="2" type="ORF">AAME72_01380</name>
</gene>
<feature type="region of interest" description="Disordered" evidence="1">
    <location>
        <begin position="174"/>
        <end position="193"/>
    </location>
</feature>
<proteinExistence type="predicted"/>
<dbReference type="RefSeq" id="WP_348788473.1">
    <property type="nucleotide sequence ID" value="NZ_CP157390.1"/>
</dbReference>
<dbReference type="AlphaFoldDB" id="A0AAU7GEE8"/>
<evidence type="ECO:0000256" key="1">
    <source>
        <dbReference type="SAM" id="MobiDB-lite"/>
    </source>
</evidence>
<organism evidence="2">
    <name type="scientific">Leifsonia sp. NPDC080035</name>
    <dbReference type="NCBI Taxonomy" id="3143936"/>
    <lineage>
        <taxon>Bacteria</taxon>
        <taxon>Bacillati</taxon>
        <taxon>Actinomycetota</taxon>
        <taxon>Actinomycetes</taxon>
        <taxon>Micrococcales</taxon>
        <taxon>Microbacteriaceae</taxon>
        <taxon>Leifsonia</taxon>
    </lineage>
</organism>
<sequence>MGKVERQASDEQKAQAAAFRKLLTKAVKDLHGTQLAGLSTKYCLYEPIGVLRHKGRKTGNEEIDQQNILLPRFKSDYASFSTANCYIGYEEDASPEGKLLPVSDKHKRLLTHETWQRVFEKLKTQTSLKDNILVIDDEEANKRFEYKLGEFVFEKGTFYIEFLRGAVISTSLAKEDSHANEQSPAMKRHPIFN</sequence>
<accession>A0AAU7GEE8</accession>